<dbReference type="Pfam" id="PF01755">
    <property type="entry name" value="Glyco_transf_25"/>
    <property type="match status" value="1"/>
</dbReference>
<feature type="transmembrane region" description="Helical" evidence="4">
    <location>
        <begin position="7"/>
        <end position="29"/>
    </location>
</feature>
<keyword evidence="4" id="KW-1133">Transmembrane helix</keyword>
<reference evidence="6 7" key="1">
    <citation type="journal article" date="2016" name="Proc. Natl. Acad. Sci. U.S.A.">
        <title>Comparative genomics of biotechnologically important yeasts.</title>
        <authorList>
            <person name="Riley R."/>
            <person name="Haridas S."/>
            <person name="Wolfe K.H."/>
            <person name="Lopes M.R."/>
            <person name="Hittinger C.T."/>
            <person name="Goeker M."/>
            <person name="Salamov A.A."/>
            <person name="Wisecaver J.H."/>
            <person name="Long T.M."/>
            <person name="Calvey C.H."/>
            <person name="Aerts A.L."/>
            <person name="Barry K.W."/>
            <person name="Choi C."/>
            <person name="Clum A."/>
            <person name="Coughlan A.Y."/>
            <person name="Deshpande S."/>
            <person name="Douglass A.P."/>
            <person name="Hanson S.J."/>
            <person name="Klenk H.-P."/>
            <person name="LaButti K.M."/>
            <person name="Lapidus A."/>
            <person name="Lindquist E.A."/>
            <person name="Lipzen A.M."/>
            <person name="Meier-Kolthoff J.P."/>
            <person name="Ohm R.A."/>
            <person name="Otillar R.P."/>
            <person name="Pangilinan J.L."/>
            <person name="Peng Y."/>
            <person name="Rokas A."/>
            <person name="Rosa C.A."/>
            <person name="Scheuner C."/>
            <person name="Sibirny A.A."/>
            <person name="Slot J.C."/>
            <person name="Stielow J.B."/>
            <person name="Sun H."/>
            <person name="Kurtzman C.P."/>
            <person name="Blackwell M."/>
            <person name="Grigoriev I.V."/>
            <person name="Jeffries T.W."/>
        </authorList>
    </citation>
    <scope>NUCLEOTIDE SEQUENCE [LARGE SCALE GENOMIC DNA]</scope>
    <source>
        <strain evidence="6 7">DSM 6958</strain>
    </source>
</reference>
<evidence type="ECO:0000256" key="2">
    <source>
        <dbReference type="ARBA" id="ARBA00022676"/>
    </source>
</evidence>
<name>A0A1E3PH00_9ASCO</name>
<dbReference type="EMBL" id="KV454412">
    <property type="protein sequence ID" value="ODQ64137.1"/>
    <property type="molecule type" value="Genomic_DNA"/>
</dbReference>
<dbReference type="STRING" id="857566.A0A1E3PH00"/>
<keyword evidence="2" id="KW-0328">Glycosyltransferase</keyword>
<comment type="similarity">
    <text evidence="1">Belongs to the glycosyltransferase 25 family.</text>
</comment>
<evidence type="ECO:0000313" key="6">
    <source>
        <dbReference type="EMBL" id="ODQ64137.1"/>
    </source>
</evidence>
<gene>
    <name evidence="6" type="ORF">NADFUDRAFT_47413</name>
</gene>
<proteinExistence type="inferred from homology"/>
<keyword evidence="4" id="KW-0812">Transmembrane</keyword>
<protein>
    <recommendedName>
        <fullName evidence="5">Glycosyl transferase family 25 domain-containing protein</fullName>
    </recommendedName>
</protein>
<keyword evidence="7" id="KW-1185">Reference proteome</keyword>
<dbReference type="CDD" id="cd06532">
    <property type="entry name" value="Glyco_transf_25"/>
    <property type="match status" value="1"/>
</dbReference>
<dbReference type="Proteomes" id="UP000095009">
    <property type="component" value="Unassembled WGS sequence"/>
</dbReference>
<evidence type="ECO:0000256" key="4">
    <source>
        <dbReference type="SAM" id="Phobius"/>
    </source>
</evidence>
<keyword evidence="4" id="KW-0472">Membrane</keyword>
<evidence type="ECO:0000256" key="1">
    <source>
        <dbReference type="ARBA" id="ARBA00006721"/>
    </source>
</evidence>
<dbReference type="InterPro" id="IPR050757">
    <property type="entry name" value="Collagen_mod_GT25"/>
</dbReference>
<evidence type="ECO:0000256" key="3">
    <source>
        <dbReference type="ARBA" id="ARBA00022679"/>
    </source>
</evidence>
<keyword evidence="3" id="KW-0808">Transferase</keyword>
<dbReference type="AlphaFoldDB" id="A0A1E3PH00"/>
<dbReference type="GO" id="GO:0016740">
    <property type="term" value="F:transferase activity"/>
    <property type="evidence" value="ECO:0007669"/>
    <property type="project" value="UniProtKB-KW"/>
</dbReference>
<sequence>MLQPIRFRNVIILLVGVCIFTISVFLFRYKQSLVTLQPQSAGNSTLGFQRIEVINLPHRYDREDAILMQSVASDIEYEIFPGVYAKDLQESGLPPVSKAMEDEGPKACLRAHANIWRLMLKEKWSSALILEADAAWDVEIRAIMQRVSYALNDLMDTHPLSTSETLATEKDPYNLAKWDIISLGHCHENNQNSDHYQIFSDPDSPVGKKYKEILLNDERVVRESGGPVCTTAYAISPTGALKLLLRTAIDFNRPVDLLIMDMVGDGTLISYSIHPPPFAQWKYEQHIGAENRNSDIQSSNANQDDKSDDAWKKVHQSMNVWRLGDNYLDSSFRHSAFGALKQMAFGG</sequence>
<evidence type="ECO:0000313" key="7">
    <source>
        <dbReference type="Proteomes" id="UP000095009"/>
    </source>
</evidence>
<dbReference type="PANTHER" id="PTHR10730:SF53">
    <property type="entry name" value="GLYCOSYLTRANSFERASE 25 FAMILY MEMBER"/>
    <property type="match status" value="1"/>
</dbReference>
<feature type="domain" description="Glycosyl transferase family 25" evidence="5">
    <location>
        <begin position="51"/>
        <end position="258"/>
    </location>
</feature>
<organism evidence="6 7">
    <name type="scientific">Nadsonia fulvescens var. elongata DSM 6958</name>
    <dbReference type="NCBI Taxonomy" id="857566"/>
    <lineage>
        <taxon>Eukaryota</taxon>
        <taxon>Fungi</taxon>
        <taxon>Dikarya</taxon>
        <taxon>Ascomycota</taxon>
        <taxon>Saccharomycotina</taxon>
        <taxon>Dipodascomycetes</taxon>
        <taxon>Dipodascales</taxon>
        <taxon>Dipodascales incertae sedis</taxon>
        <taxon>Nadsonia</taxon>
    </lineage>
</organism>
<dbReference type="OrthoDB" id="4095050at2759"/>
<accession>A0A1E3PH00</accession>
<evidence type="ECO:0000259" key="5">
    <source>
        <dbReference type="Pfam" id="PF01755"/>
    </source>
</evidence>
<dbReference type="InterPro" id="IPR002654">
    <property type="entry name" value="Glyco_trans_25"/>
</dbReference>
<dbReference type="PANTHER" id="PTHR10730">
    <property type="entry name" value="PROCOLLAGEN-LYSINE,2-OXOGLUTARATE 5-DIOXYGENASE/GLYCOSYLTRANSFERASE 25 FAMILY MEMBER"/>
    <property type="match status" value="1"/>
</dbReference>